<dbReference type="PRINTS" id="PR00622">
    <property type="entry name" value="HISTONEH3"/>
</dbReference>
<dbReference type="FunFam" id="1.10.20.10:FF:000085">
    <property type="entry name" value="Histone H3.2"/>
    <property type="match status" value="1"/>
</dbReference>
<dbReference type="GO" id="GO:0005634">
    <property type="term" value="C:nucleus"/>
    <property type="evidence" value="ECO:0007669"/>
    <property type="project" value="UniProtKB-SubCell"/>
</dbReference>
<evidence type="ECO:0000313" key="14">
    <source>
        <dbReference type="Proteomes" id="UP000002059"/>
    </source>
</evidence>
<gene>
    <name evidence="13" type="ORF">PAAG_08603</name>
</gene>
<comment type="function">
    <text evidence="1">Core component of nucleosome. Nucleosomes wrap and compact DNA into chromatin, limiting DNA accessibility to the cellular machineries which require DNA as a template. Histones thereby play a central role in transcription regulation, DNA repair, DNA replication and chromosomal stability. DNA accessibility is regulated via a complex set of post-translational modifications of histones, also called histone code, and nucleosome remodeling.</text>
</comment>
<dbReference type="eggNOG" id="KOG1745">
    <property type="taxonomic scope" value="Eukaryota"/>
</dbReference>
<dbReference type="InterPro" id="IPR007125">
    <property type="entry name" value="H2A/H2B/H3"/>
</dbReference>
<dbReference type="InterPro" id="IPR009072">
    <property type="entry name" value="Histone-fold"/>
</dbReference>
<dbReference type="GO" id="GO:0046982">
    <property type="term" value="F:protein heterodimerization activity"/>
    <property type="evidence" value="ECO:0007669"/>
    <property type="project" value="InterPro"/>
</dbReference>
<feature type="domain" description="Core Histone H2A/H2B/H3" evidence="12">
    <location>
        <begin position="51"/>
        <end position="137"/>
    </location>
</feature>
<proteinExistence type="inferred from homology"/>
<dbReference type="KEGG" id="pbl:PAAG_08603"/>
<dbReference type="GO" id="GO:0000786">
    <property type="term" value="C:nucleosome"/>
    <property type="evidence" value="ECO:0007669"/>
    <property type="project" value="UniProtKB-KW"/>
</dbReference>
<evidence type="ECO:0000256" key="4">
    <source>
        <dbReference type="ARBA" id="ARBA00010343"/>
    </source>
</evidence>
<keyword evidence="9" id="KW-0539">Nucleus</keyword>
<dbReference type="CDD" id="cd22911">
    <property type="entry name" value="HFD_H3"/>
    <property type="match status" value="1"/>
</dbReference>
<dbReference type="OMA" id="QPTRYRV"/>
<evidence type="ECO:0000256" key="6">
    <source>
        <dbReference type="ARBA" id="ARBA00020835"/>
    </source>
</evidence>
<protein>
    <recommendedName>
        <fullName evidence="6">Histone H3</fullName>
    </recommendedName>
</protein>
<evidence type="ECO:0000256" key="2">
    <source>
        <dbReference type="ARBA" id="ARBA00004123"/>
    </source>
</evidence>
<dbReference type="GO" id="GO:0030527">
    <property type="term" value="F:structural constituent of chromatin"/>
    <property type="evidence" value="ECO:0007669"/>
    <property type="project" value="InterPro"/>
</dbReference>
<comment type="subcellular location">
    <subcellularLocation>
        <location evidence="3">Chromosome</location>
    </subcellularLocation>
    <subcellularLocation>
        <location evidence="2">Nucleus</location>
    </subcellularLocation>
</comment>
<dbReference type="Proteomes" id="UP000002059">
    <property type="component" value="Partially assembled WGS sequence"/>
</dbReference>
<dbReference type="RefSeq" id="XP_015701360.1">
    <property type="nucleotide sequence ID" value="XM_015846563.1"/>
</dbReference>
<sequence>MARTKMTARKCVQQRGAKKNIASKARKGGKHPPGQHVAHVKPRRRYRRKAGTTALREIRRYQRDVELLIHKLPFQRLVREIAADIYGDLRFQASAILALQEAAEAVLIDEFTVTNLCAIHAKRVTIQERDMKLVQRLRQIMTGSRIPGRGNGY</sequence>
<name>C1HCW2_PARBA</name>
<keyword evidence="8" id="KW-0238">DNA-binding</keyword>
<evidence type="ECO:0000256" key="10">
    <source>
        <dbReference type="ARBA" id="ARBA00023269"/>
    </source>
</evidence>
<dbReference type="AlphaFoldDB" id="C1HCW2"/>
<dbReference type="HOGENOM" id="CLU_078295_4_2_1"/>
<dbReference type="PANTHER" id="PTHR11426">
    <property type="entry name" value="HISTONE H3"/>
    <property type="match status" value="1"/>
</dbReference>
<dbReference type="Pfam" id="PF00125">
    <property type="entry name" value="Histone"/>
    <property type="match status" value="1"/>
</dbReference>
<feature type="region of interest" description="Disordered" evidence="11">
    <location>
        <begin position="1"/>
        <end position="38"/>
    </location>
</feature>
<dbReference type="EMBL" id="KN294031">
    <property type="protein sequence ID" value="EEH39334.2"/>
    <property type="molecule type" value="Genomic_DNA"/>
</dbReference>
<dbReference type="SUPFAM" id="SSF47113">
    <property type="entry name" value="Histone-fold"/>
    <property type="match status" value="1"/>
</dbReference>
<evidence type="ECO:0000256" key="5">
    <source>
        <dbReference type="ARBA" id="ARBA00011538"/>
    </source>
</evidence>
<evidence type="ECO:0000313" key="13">
    <source>
        <dbReference type="EMBL" id="EEH39334.2"/>
    </source>
</evidence>
<evidence type="ECO:0000256" key="1">
    <source>
        <dbReference type="ARBA" id="ARBA00002001"/>
    </source>
</evidence>
<evidence type="ECO:0000256" key="3">
    <source>
        <dbReference type="ARBA" id="ARBA00004286"/>
    </source>
</evidence>
<dbReference type="VEuPathDB" id="FungiDB:PAAG_08603"/>
<dbReference type="Gene3D" id="1.10.20.10">
    <property type="entry name" value="Histone, subunit A"/>
    <property type="match status" value="1"/>
</dbReference>
<evidence type="ECO:0000256" key="7">
    <source>
        <dbReference type="ARBA" id="ARBA00022454"/>
    </source>
</evidence>
<keyword evidence="7" id="KW-0158">Chromosome</keyword>
<accession>C1HCW2</accession>
<evidence type="ECO:0000256" key="11">
    <source>
        <dbReference type="SAM" id="MobiDB-lite"/>
    </source>
</evidence>
<dbReference type="OrthoDB" id="5413114at2759"/>
<dbReference type="GO" id="GO:0003677">
    <property type="term" value="F:DNA binding"/>
    <property type="evidence" value="ECO:0007669"/>
    <property type="project" value="UniProtKB-KW"/>
</dbReference>
<dbReference type="SMART" id="SM00428">
    <property type="entry name" value="H3"/>
    <property type="match status" value="1"/>
</dbReference>
<reference evidence="13 14" key="1">
    <citation type="journal article" date="2011" name="PLoS Genet.">
        <title>Comparative genomic analysis of human fungal pathogens causing paracoccidioidomycosis.</title>
        <authorList>
            <person name="Desjardins C.A."/>
            <person name="Champion M.D."/>
            <person name="Holder J.W."/>
            <person name="Muszewska A."/>
            <person name="Goldberg J."/>
            <person name="Bailao A.M."/>
            <person name="Brigido M.M."/>
            <person name="Ferreira M.E."/>
            <person name="Garcia A.M."/>
            <person name="Grynberg M."/>
            <person name="Gujja S."/>
            <person name="Heiman D.I."/>
            <person name="Henn M.R."/>
            <person name="Kodira C.D."/>
            <person name="Leon-Narvaez H."/>
            <person name="Longo L.V."/>
            <person name="Ma L.J."/>
            <person name="Malavazi I."/>
            <person name="Matsuo A.L."/>
            <person name="Morais F.V."/>
            <person name="Pereira M."/>
            <person name="Rodriguez-Brito S."/>
            <person name="Sakthikumar S."/>
            <person name="Salem-Izacc S.M."/>
            <person name="Sykes S.M."/>
            <person name="Teixeira M.M."/>
            <person name="Vallejo M.C."/>
            <person name="Walter M.E."/>
            <person name="Yandava C."/>
            <person name="Young S."/>
            <person name="Zeng Q."/>
            <person name="Zucker J."/>
            <person name="Felipe M.S."/>
            <person name="Goldman G.H."/>
            <person name="Haas B.J."/>
            <person name="McEwen J.G."/>
            <person name="Nino-Vega G."/>
            <person name="Puccia R."/>
            <person name="San-Blas G."/>
            <person name="Soares C.M."/>
            <person name="Birren B.W."/>
            <person name="Cuomo C.A."/>
        </authorList>
    </citation>
    <scope>NUCLEOTIDE SEQUENCE [LARGE SCALE GENOMIC DNA]</scope>
    <source>
        <strain evidence="14">ATCC MYA-826 / Pb01</strain>
    </source>
</reference>
<evidence type="ECO:0000256" key="9">
    <source>
        <dbReference type="ARBA" id="ARBA00023242"/>
    </source>
</evidence>
<organism evidence="13 14">
    <name type="scientific">Paracoccidioides lutzii (strain ATCC MYA-826 / Pb01)</name>
    <name type="common">Paracoccidioides brasiliensis</name>
    <dbReference type="NCBI Taxonomy" id="502779"/>
    <lineage>
        <taxon>Eukaryota</taxon>
        <taxon>Fungi</taxon>
        <taxon>Dikarya</taxon>
        <taxon>Ascomycota</taxon>
        <taxon>Pezizomycotina</taxon>
        <taxon>Eurotiomycetes</taxon>
        <taxon>Eurotiomycetidae</taxon>
        <taxon>Onygenales</taxon>
        <taxon>Ajellomycetaceae</taxon>
        <taxon>Paracoccidioides</taxon>
    </lineage>
</organism>
<evidence type="ECO:0000259" key="12">
    <source>
        <dbReference type="Pfam" id="PF00125"/>
    </source>
</evidence>
<keyword evidence="10" id="KW-0544">Nucleosome core</keyword>
<dbReference type="GeneID" id="9092714"/>
<dbReference type="PROSITE" id="PS00959">
    <property type="entry name" value="HISTONE_H3_2"/>
    <property type="match status" value="1"/>
</dbReference>
<keyword evidence="14" id="KW-1185">Reference proteome</keyword>
<comment type="subunit">
    <text evidence="5">The nucleosome is a histone octamer containing two molecules each of H2A, H2B, H3 and H4 assembled in one H3-H4 heterotetramer and two H2A-H2B heterodimers. The octamer wraps approximately 147 bp of DNA.</text>
</comment>
<dbReference type="STRING" id="502779.C1HCW2"/>
<evidence type="ECO:0000256" key="8">
    <source>
        <dbReference type="ARBA" id="ARBA00023125"/>
    </source>
</evidence>
<dbReference type="InterPro" id="IPR000164">
    <property type="entry name" value="Histone_H3/CENP-A"/>
</dbReference>
<comment type="similarity">
    <text evidence="4">Belongs to the histone H3 family.</text>
</comment>